<dbReference type="PRINTS" id="PR00035">
    <property type="entry name" value="HTHGNTR"/>
</dbReference>
<dbReference type="GO" id="GO:0003677">
    <property type="term" value="F:DNA binding"/>
    <property type="evidence" value="ECO:0007669"/>
    <property type="project" value="UniProtKB-KW"/>
</dbReference>
<dbReference type="PANTHER" id="PTHR44846">
    <property type="entry name" value="MANNOSYL-D-GLYCERATE TRANSPORT/METABOLISM SYSTEM REPRESSOR MNGR-RELATED"/>
    <property type="match status" value="1"/>
</dbReference>
<dbReference type="SMART" id="SM00345">
    <property type="entry name" value="HTH_GNTR"/>
    <property type="match status" value="1"/>
</dbReference>
<dbReference type="InterPro" id="IPR000524">
    <property type="entry name" value="Tscrpt_reg_HTH_GntR"/>
</dbReference>
<evidence type="ECO:0000313" key="5">
    <source>
        <dbReference type="EMBL" id="CAD2075660.1"/>
    </source>
</evidence>
<protein>
    <submittedName>
        <fullName evidence="5">HTH-type transcriptional repressor YvoA</fullName>
    </submittedName>
</protein>
<dbReference type="RefSeq" id="WP_185125443.1">
    <property type="nucleotide sequence ID" value="NZ_CAJEWD010000006.1"/>
</dbReference>
<name>A0A6V7RDJ9_9STAP</name>
<dbReference type="Proteomes" id="UP000589351">
    <property type="component" value="Unassembled WGS sequence"/>
</dbReference>
<dbReference type="PANTHER" id="PTHR44846:SF17">
    <property type="entry name" value="GNTR-FAMILY TRANSCRIPTIONAL REGULATOR"/>
    <property type="match status" value="1"/>
</dbReference>
<dbReference type="EMBL" id="CAJEWD010000006">
    <property type="protein sequence ID" value="CAD2075660.1"/>
    <property type="molecule type" value="Genomic_DNA"/>
</dbReference>
<feature type="domain" description="HTH gntR-type" evidence="4">
    <location>
        <begin position="15"/>
        <end position="83"/>
    </location>
</feature>
<dbReference type="SUPFAM" id="SSF64288">
    <property type="entry name" value="Chorismate lyase-like"/>
    <property type="match status" value="1"/>
</dbReference>
<proteinExistence type="predicted"/>
<dbReference type="GO" id="GO:0003700">
    <property type="term" value="F:DNA-binding transcription factor activity"/>
    <property type="evidence" value="ECO:0007669"/>
    <property type="project" value="InterPro"/>
</dbReference>
<dbReference type="Gene3D" id="3.40.1410.10">
    <property type="entry name" value="Chorismate lyase-like"/>
    <property type="match status" value="1"/>
</dbReference>
<dbReference type="InterPro" id="IPR036390">
    <property type="entry name" value="WH_DNA-bd_sf"/>
</dbReference>
<dbReference type="Pfam" id="PF07702">
    <property type="entry name" value="UTRA"/>
    <property type="match status" value="1"/>
</dbReference>
<dbReference type="GO" id="GO:0045892">
    <property type="term" value="P:negative regulation of DNA-templated transcription"/>
    <property type="evidence" value="ECO:0007669"/>
    <property type="project" value="TreeGrafter"/>
</dbReference>
<organism evidence="5 6">
    <name type="scientific">Jeotgalicoccus meleagridis</name>
    <dbReference type="NCBI Taxonomy" id="2759181"/>
    <lineage>
        <taxon>Bacteria</taxon>
        <taxon>Bacillati</taxon>
        <taxon>Bacillota</taxon>
        <taxon>Bacilli</taxon>
        <taxon>Bacillales</taxon>
        <taxon>Staphylococcaceae</taxon>
        <taxon>Jeotgalicoccus</taxon>
    </lineage>
</organism>
<evidence type="ECO:0000256" key="3">
    <source>
        <dbReference type="ARBA" id="ARBA00023163"/>
    </source>
</evidence>
<dbReference type="InterPro" id="IPR028978">
    <property type="entry name" value="Chorismate_lyase_/UTRA_dom_sf"/>
</dbReference>
<dbReference type="SUPFAM" id="SSF46785">
    <property type="entry name" value="Winged helix' DNA-binding domain"/>
    <property type="match status" value="1"/>
</dbReference>
<dbReference type="AlphaFoldDB" id="A0A6V7RDJ9"/>
<dbReference type="InterPro" id="IPR050679">
    <property type="entry name" value="Bact_HTH_transcr_reg"/>
</dbReference>
<sequence length="253" mass="29386">MYYITYGNEVDEVEISKETLIRTSVHEMILTGELQYGDRLPSENQLADKYQAKRIDARNALVQLEKMGIVHSMQGVGRFVNEPLPTIDFTVTGATSFSHKMEEQNIPYESKIIFADYANTKEHEDYRAYLNLQDEDKIFKVSRLRIVDGLPCAIHISYIKESIFPKINEEKDQLTSVYSYFEAKGFNHLVSKERTLSAQFATLEEMEQLDCSELVPLLVFETGTYDKKENQVLEKVKILYRSDLFKHQLSDER</sequence>
<evidence type="ECO:0000256" key="1">
    <source>
        <dbReference type="ARBA" id="ARBA00023015"/>
    </source>
</evidence>
<dbReference type="Pfam" id="PF00392">
    <property type="entry name" value="GntR"/>
    <property type="match status" value="1"/>
</dbReference>
<accession>A0A6V7RDJ9</accession>
<keyword evidence="2" id="KW-0238">DNA-binding</keyword>
<comment type="caution">
    <text evidence="5">The sequence shown here is derived from an EMBL/GenBank/DDBJ whole genome shotgun (WGS) entry which is preliminary data.</text>
</comment>
<keyword evidence="1" id="KW-0805">Transcription regulation</keyword>
<dbReference type="SMART" id="SM00866">
    <property type="entry name" value="UTRA"/>
    <property type="match status" value="1"/>
</dbReference>
<evidence type="ECO:0000313" key="6">
    <source>
        <dbReference type="Proteomes" id="UP000589351"/>
    </source>
</evidence>
<dbReference type="CDD" id="cd07377">
    <property type="entry name" value="WHTH_GntR"/>
    <property type="match status" value="1"/>
</dbReference>
<keyword evidence="3" id="KW-0804">Transcription</keyword>
<reference evidence="5 6" key="1">
    <citation type="submission" date="2020-07" db="EMBL/GenBank/DDBJ databases">
        <authorList>
            <person name="Criscuolo A."/>
        </authorList>
    </citation>
    <scope>NUCLEOTIDE SEQUENCE [LARGE SCALE GENOMIC DNA]</scope>
    <source>
        <strain evidence="5">CIP111649</strain>
    </source>
</reference>
<dbReference type="PROSITE" id="PS50949">
    <property type="entry name" value="HTH_GNTR"/>
    <property type="match status" value="1"/>
</dbReference>
<gene>
    <name evidence="5" type="primary">yvoA</name>
    <name evidence="5" type="ORF">JEODO184_00918</name>
</gene>
<evidence type="ECO:0000259" key="4">
    <source>
        <dbReference type="PROSITE" id="PS50949"/>
    </source>
</evidence>
<evidence type="ECO:0000256" key="2">
    <source>
        <dbReference type="ARBA" id="ARBA00023125"/>
    </source>
</evidence>
<dbReference type="Gene3D" id="1.10.10.10">
    <property type="entry name" value="Winged helix-like DNA-binding domain superfamily/Winged helix DNA-binding domain"/>
    <property type="match status" value="1"/>
</dbReference>
<keyword evidence="6" id="KW-1185">Reference proteome</keyword>
<dbReference type="InterPro" id="IPR011663">
    <property type="entry name" value="UTRA"/>
</dbReference>
<dbReference type="InterPro" id="IPR036388">
    <property type="entry name" value="WH-like_DNA-bd_sf"/>
</dbReference>